<dbReference type="EMBL" id="CAADRP010001918">
    <property type="protein sequence ID" value="VFU56140.1"/>
    <property type="molecule type" value="Genomic_DNA"/>
</dbReference>
<name>A0A6N2MP51_SALVM</name>
<accession>A0A6N2MP51</accession>
<sequence>MDAILGNSSNIIEHLSHFFLSLFHYSRALYQF</sequence>
<gene>
    <name evidence="1" type="ORF">SVIM_LOCUS401666</name>
</gene>
<reference evidence="1" key="1">
    <citation type="submission" date="2019-03" db="EMBL/GenBank/DDBJ databases">
        <authorList>
            <person name="Mank J."/>
            <person name="Almeida P."/>
        </authorList>
    </citation>
    <scope>NUCLEOTIDE SEQUENCE</scope>
    <source>
        <strain evidence="1">78183</strain>
    </source>
</reference>
<evidence type="ECO:0000313" key="1">
    <source>
        <dbReference type="EMBL" id="VFU56140.1"/>
    </source>
</evidence>
<proteinExistence type="predicted"/>
<protein>
    <submittedName>
        <fullName evidence="1">Uncharacterized protein</fullName>
    </submittedName>
</protein>
<dbReference type="AlphaFoldDB" id="A0A6N2MP51"/>
<organism evidence="1">
    <name type="scientific">Salix viminalis</name>
    <name type="common">Common osier</name>
    <name type="synonym">Basket willow</name>
    <dbReference type="NCBI Taxonomy" id="40686"/>
    <lineage>
        <taxon>Eukaryota</taxon>
        <taxon>Viridiplantae</taxon>
        <taxon>Streptophyta</taxon>
        <taxon>Embryophyta</taxon>
        <taxon>Tracheophyta</taxon>
        <taxon>Spermatophyta</taxon>
        <taxon>Magnoliopsida</taxon>
        <taxon>eudicotyledons</taxon>
        <taxon>Gunneridae</taxon>
        <taxon>Pentapetalae</taxon>
        <taxon>rosids</taxon>
        <taxon>fabids</taxon>
        <taxon>Malpighiales</taxon>
        <taxon>Salicaceae</taxon>
        <taxon>Saliceae</taxon>
        <taxon>Salix</taxon>
    </lineage>
</organism>